<dbReference type="Proteomes" id="UP000886595">
    <property type="component" value="Unassembled WGS sequence"/>
</dbReference>
<evidence type="ECO:0000313" key="6">
    <source>
        <dbReference type="EMBL" id="KAG2328813.1"/>
    </source>
</evidence>
<organism evidence="6 7">
    <name type="scientific">Brassica carinata</name>
    <name type="common">Ethiopian mustard</name>
    <name type="synonym">Abyssinian cabbage</name>
    <dbReference type="NCBI Taxonomy" id="52824"/>
    <lineage>
        <taxon>Eukaryota</taxon>
        <taxon>Viridiplantae</taxon>
        <taxon>Streptophyta</taxon>
        <taxon>Embryophyta</taxon>
        <taxon>Tracheophyta</taxon>
        <taxon>Spermatophyta</taxon>
        <taxon>Magnoliopsida</taxon>
        <taxon>eudicotyledons</taxon>
        <taxon>Gunneridae</taxon>
        <taxon>Pentapetalae</taxon>
        <taxon>rosids</taxon>
        <taxon>malvids</taxon>
        <taxon>Brassicales</taxon>
        <taxon>Brassicaceae</taxon>
        <taxon>Brassiceae</taxon>
        <taxon>Brassica</taxon>
    </lineage>
</organism>
<feature type="domain" description="Ubiquitin-like protease family profile" evidence="5">
    <location>
        <begin position="468"/>
        <end position="646"/>
    </location>
</feature>
<sequence>MAFPRSLFSDETRPNPKNFINYSSTFKTVKAVKDVVSAEVWEYVENSPLGVIIKYVNLEFAWSSKLAHYILSRQLFCKKKHELWVVEDVEKSNRFWGLFKLKHPRSTPSSEDVLALCQSPEVCKYWSWEDQIRLCYLAILTGGLLGLDRREAIPPAKAKLLMDLEIFEQYPWGRVAFVELVNQIKTKTESGDIKQSCYVCKAFVQVIQIWAYAYIPCLGEAIGRPIRSNGLCLLRFKGENGKLPLGNILQNAKVTCMCPRSMNEVHPVWEHQDEDPEIDNLLEFLRQEIPEYHYLEGLAGNVGDGGENSGDISENEDQVESDDDEGKYFIQRRQTPERLFSMERPDVGTLQNLTSRIATLEQMDLFVHLVKRVILLEENTRIPNHSLEPTKKKVTDVREPKIGEDCNTRKSQRLSNKPIRKSARVAELSEKSNTNNLVVYGLVDKEKVKALNAFVKTKGDSTYPPGDVLMAKDFFKRFHKPRGWLSFTEFDVPLALYRLRFSKNPSDFIYPRIAIMDAVFPMWCSSRYKEWLRDQSKIPTGAYDYYIGKRPTISPTGKQWGRDVDTLYSVLMVDNCHWVLMETIKEAAIPFAHMIPSVLYTFADAEVKQVMDTAMYSIQFVTDGVPQSKPPHGNCGIYAVKFLECLVMGVPFADEHLRDSNMSIMRRKLATEMYDETRQVFEDMR</sequence>
<dbReference type="PANTHER" id="PTHR48449:SF1">
    <property type="entry name" value="DUF1985 DOMAIN-CONTAINING PROTEIN"/>
    <property type="match status" value="1"/>
</dbReference>
<reference evidence="6 7" key="1">
    <citation type="submission" date="2020-02" db="EMBL/GenBank/DDBJ databases">
        <authorList>
            <person name="Ma Q."/>
            <person name="Huang Y."/>
            <person name="Song X."/>
            <person name="Pei D."/>
        </authorList>
    </citation>
    <scope>NUCLEOTIDE SEQUENCE [LARGE SCALE GENOMIC DNA]</scope>
    <source>
        <strain evidence="6">Sxm20200214</strain>
        <tissue evidence="6">Leaf</tissue>
    </source>
</reference>
<dbReference type="SUPFAM" id="SSF54001">
    <property type="entry name" value="Cysteine proteinases"/>
    <property type="match status" value="1"/>
</dbReference>
<comment type="caution">
    <text evidence="6">The sequence shown here is derived from an EMBL/GenBank/DDBJ whole genome shotgun (WGS) entry which is preliminary data.</text>
</comment>
<evidence type="ECO:0000313" key="7">
    <source>
        <dbReference type="Proteomes" id="UP000886595"/>
    </source>
</evidence>
<feature type="compositionally biased region" description="Acidic residues" evidence="4">
    <location>
        <begin position="313"/>
        <end position="324"/>
    </location>
</feature>
<feature type="region of interest" description="Disordered" evidence="4">
    <location>
        <begin position="303"/>
        <end position="324"/>
    </location>
</feature>
<dbReference type="OrthoDB" id="10539853at2759"/>
<keyword evidence="3" id="KW-0378">Hydrolase</keyword>
<dbReference type="GO" id="GO:0006508">
    <property type="term" value="P:proteolysis"/>
    <property type="evidence" value="ECO:0007669"/>
    <property type="project" value="UniProtKB-KW"/>
</dbReference>
<evidence type="ECO:0000259" key="5">
    <source>
        <dbReference type="PROSITE" id="PS50600"/>
    </source>
</evidence>
<dbReference type="EMBL" id="JAAMPC010000002">
    <property type="protein sequence ID" value="KAG2328813.1"/>
    <property type="molecule type" value="Genomic_DNA"/>
</dbReference>
<keyword evidence="2" id="KW-0645">Protease</keyword>
<dbReference type="Pfam" id="PF09331">
    <property type="entry name" value="DUF1985"/>
    <property type="match status" value="1"/>
</dbReference>
<evidence type="ECO:0000256" key="3">
    <source>
        <dbReference type="ARBA" id="ARBA00022801"/>
    </source>
</evidence>
<dbReference type="PROSITE" id="PS50600">
    <property type="entry name" value="ULP_PROTEASE"/>
    <property type="match status" value="1"/>
</dbReference>
<dbReference type="PANTHER" id="PTHR48449">
    <property type="entry name" value="DUF1985 DOMAIN-CONTAINING PROTEIN"/>
    <property type="match status" value="1"/>
</dbReference>
<dbReference type="InterPro" id="IPR038765">
    <property type="entry name" value="Papain-like_cys_pep_sf"/>
</dbReference>
<evidence type="ECO:0000256" key="4">
    <source>
        <dbReference type="SAM" id="MobiDB-lite"/>
    </source>
</evidence>
<dbReference type="InterPro" id="IPR015410">
    <property type="entry name" value="DUF1985"/>
</dbReference>
<gene>
    <name evidence="6" type="ORF">Bca52824_011541</name>
</gene>
<dbReference type="AlphaFoldDB" id="A0A8X7WIB8"/>
<protein>
    <recommendedName>
        <fullName evidence="5">Ubiquitin-like protease family profile domain-containing protein</fullName>
    </recommendedName>
</protein>
<dbReference type="Gene3D" id="3.40.395.10">
    <property type="entry name" value="Adenoviral Proteinase, Chain A"/>
    <property type="match status" value="1"/>
</dbReference>
<evidence type="ECO:0000256" key="1">
    <source>
        <dbReference type="ARBA" id="ARBA00005234"/>
    </source>
</evidence>
<dbReference type="Pfam" id="PF02902">
    <property type="entry name" value="Peptidase_C48"/>
    <property type="match status" value="2"/>
</dbReference>
<evidence type="ECO:0000256" key="2">
    <source>
        <dbReference type="ARBA" id="ARBA00022670"/>
    </source>
</evidence>
<keyword evidence="7" id="KW-1185">Reference proteome</keyword>
<name>A0A8X7WIB8_BRACI</name>
<proteinExistence type="inferred from homology"/>
<accession>A0A8X7WIB8</accession>
<dbReference type="InterPro" id="IPR003653">
    <property type="entry name" value="Peptidase_C48_C"/>
</dbReference>
<dbReference type="GO" id="GO:0008234">
    <property type="term" value="F:cysteine-type peptidase activity"/>
    <property type="evidence" value="ECO:0007669"/>
    <property type="project" value="InterPro"/>
</dbReference>
<comment type="similarity">
    <text evidence="1">Belongs to the peptidase C48 family.</text>
</comment>